<accession>A0A1P8JZ04</accession>
<keyword evidence="9" id="KW-1185">Reference proteome</keyword>
<dbReference type="GO" id="GO:0004176">
    <property type="term" value="F:ATP-dependent peptidase activity"/>
    <property type="evidence" value="ECO:0007669"/>
    <property type="project" value="InterPro"/>
</dbReference>
<dbReference type="SUPFAM" id="SSF52096">
    <property type="entry name" value="ClpP/crotonase"/>
    <property type="match status" value="1"/>
</dbReference>
<dbReference type="PANTHER" id="PTHR10381">
    <property type="entry name" value="ATP-DEPENDENT CLP PROTEASE PROTEOLYTIC SUBUNIT"/>
    <property type="match status" value="1"/>
</dbReference>
<evidence type="ECO:0000256" key="4">
    <source>
        <dbReference type="ARBA" id="ARBA00022801"/>
    </source>
</evidence>
<name>A0A1P8JZ04_9BURK</name>
<dbReference type="RefSeq" id="WP_076201006.1">
    <property type="nucleotide sequence ID" value="NZ_CP019236.1"/>
</dbReference>
<dbReference type="InterPro" id="IPR001907">
    <property type="entry name" value="ClpP"/>
</dbReference>
<keyword evidence="4" id="KW-0378">Hydrolase</keyword>
<reference evidence="8 9" key="1">
    <citation type="submission" date="2017-01" db="EMBL/GenBank/DDBJ databases">
        <authorList>
            <person name="Mah S.A."/>
            <person name="Swanson W.J."/>
            <person name="Moy G.W."/>
            <person name="Vacquier V.D."/>
        </authorList>
    </citation>
    <scope>NUCLEOTIDE SEQUENCE [LARGE SCALE GENOMIC DNA]</scope>
    <source>
        <strain evidence="8 9">DCY110</strain>
    </source>
</reference>
<dbReference type="KEGG" id="rhy:RD110_18665"/>
<evidence type="ECO:0000256" key="1">
    <source>
        <dbReference type="ARBA" id="ARBA00007039"/>
    </source>
</evidence>
<dbReference type="EMBL" id="CP019236">
    <property type="protein sequence ID" value="APW38978.1"/>
    <property type="molecule type" value="Genomic_DNA"/>
</dbReference>
<dbReference type="Pfam" id="PF00574">
    <property type="entry name" value="CLP_protease"/>
    <property type="match status" value="1"/>
</dbReference>
<evidence type="ECO:0000256" key="5">
    <source>
        <dbReference type="ARBA" id="ARBA00022825"/>
    </source>
</evidence>
<dbReference type="PANTHER" id="PTHR10381:SF70">
    <property type="entry name" value="ATP-DEPENDENT CLP PROTEASE PROTEOLYTIC SUBUNIT"/>
    <property type="match status" value="1"/>
</dbReference>
<dbReference type="GO" id="GO:0051117">
    <property type="term" value="F:ATPase binding"/>
    <property type="evidence" value="ECO:0007669"/>
    <property type="project" value="TreeGrafter"/>
</dbReference>
<dbReference type="InterPro" id="IPR023562">
    <property type="entry name" value="ClpP/TepA"/>
</dbReference>
<evidence type="ECO:0000313" key="8">
    <source>
        <dbReference type="EMBL" id="APW38978.1"/>
    </source>
</evidence>
<gene>
    <name evidence="8" type="ORF">RD110_18665</name>
</gene>
<dbReference type="Gene3D" id="3.90.226.10">
    <property type="entry name" value="2-enoyl-CoA Hydratase, Chain A, domain 1"/>
    <property type="match status" value="1"/>
</dbReference>
<dbReference type="Proteomes" id="UP000186609">
    <property type="component" value="Chromosome"/>
</dbReference>
<dbReference type="STRING" id="1842727.RD110_18665"/>
<evidence type="ECO:0000256" key="7">
    <source>
        <dbReference type="SAM" id="MobiDB-lite"/>
    </source>
</evidence>
<dbReference type="InterPro" id="IPR029045">
    <property type="entry name" value="ClpP/crotonase-like_dom_sf"/>
</dbReference>
<sequence>MNRKYLQLMRDNAGNERQPLNLVRAEDSTDATLYIYDVIDAWWGVSAAQVAPAIAALDPSTTLHLRINSPGGDVFEGRAIRTAIQQFRGKTIAHIDGLAASAATTIADAADEIEIAEGGFYMIHNGWTFAMGNKHEMRKNAELLDKVDAAIVADYARRTGLDVKQLADWMDAETWFSADESIEHGFANRLATLPDKAGDGANNASSRKWNLTAFDRTPKALLEAPPPKPDPEPEPDYAAFRAHAERRLRLLQIA</sequence>
<feature type="region of interest" description="Disordered" evidence="7">
    <location>
        <begin position="217"/>
        <end position="236"/>
    </location>
</feature>
<evidence type="ECO:0000256" key="2">
    <source>
        <dbReference type="ARBA" id="ARBA00022490"/>
    </source>
</evidence>
<dbReference type="GO" id="GO:0004252">
    <property type="term" value="F:serine-type endopeptidase activity"/>
    <property type="evidence" value="ECO:0007669"/>
    <property type="project" value="InterPro"/>
</dbReference>
<proteinExistence type="inferred from homology"/>
<keyword evidence="2" id="KW-0963">Cytoplasm</keyword>
<evidence type="ECO:0000313" key="9">
    <source>
        <dbReference type="Proteomes" id="UP000186609"/>
    </source>
</evidence>
<comment type="similarity">
    <text evidence="1 6">Belongs to the peptidase S14 family.</text>
</comment>
<keyword evidence="3" id="KW-0645">Protease</keyword>
<keyword evidence="5" id="KW-0720">Serine protease</keyword>
<dbReference type="GO" id="GO:0009368">
    <property type="term" value="C:endopeptidase Clp complex"/>
    <property type="evidence" value="ECO:0007669"/>
    <property type="project" value="TreeGrafter"/>
</dbReference>
<dbReference type="PRINTS" id="PR00127">
    <property type="entry name" value="CLPPROTEASEP"/>
</dbReference>
<protein>
    <recommendedName>
        <fullName evidence="6">ATP-dependent Clp protease proteolytic subunit</fullName>
    </recommendedName>
</protein>
<dbReference type="CDD" id="cd07016">
    <property type="entry name" value="S14_ClpP_1"/>
    <property type="match status" value="1"/>
</dbReference>
<dbReference type="NCBIfam" id="NF045542">
    <property type="entry name" value="Clp_rel_HeadMat"/>
    <property type="match status" value="1"/>
</dbReference>
<evidence type="ECO:0000256" key="3">
    <source>
        <dbReference type="ARBA" id="ARBA00022670"/>
    </source>
</evidence>
<evidence type="ECO:0000256" key="6">
    <source>
        <dbReference type="RuleBase" id="RU003567"/>
    </source>
</evidence>
<organism evidence="8 9">
    <name type="scientific">Rhodoferax koreensis</name>
    <dbReference type="NCBI Taxonomy" id="1842727"/>
    <lineage>
        <taxon>Bacteria</taxon>
        <taxon>Pseudomonadati</taxon>
        <taxon>Pseudomonadota</taxon>
        <taxon>Betaproteobacteria</taxon>
        <taxon>Burkholderiales</taxon>
        <taxon>Comamonadaceae</taxon>
        <taxon>Rhodoferax</taxon>
    </lineage>
</organism>
<dbReference type="AlphaFoldDB" id="A0A1P8JZ04"/>
<dbReference type="GO" id="GO:0006515">
    <property type="term" value="P:protein quality control for misfolded or incompletely synthesized proteins"/>
    <property type="evidence" value="ECO:0007669"/>
    <property type="project" value="TreeGrafter"/>
</dbReference>
<dbReference type="OrthoDB" id="9806592at2"/>